<evidence type="ECO:0000256" key="2">
    <source>
        <dbReference type="SAM" id="Phobius"/>
    </source>
</evidence>
<evidence type="ECO:0000256" key="1">
    <source>
        <dbReference type="SAM" id="MobiDB-lite"/>
    </source>
</evidence>
<dbReference type="Proteomes" id="UP001290861">
    <property type="component" value="Unassembled WGS sequence"/>
</dbReference>
<dbReference type="Gene3D" id="3.30.1150.10">
    <property type="match status" value="1"/>
</dbReference>
<dbReference type="InterPro" id="IPR037682">
    <property type="entry name" value="TonB_C"/>
</dbReference>
<keyword evidence="2" id="KW-0812">Transmembrane</keyword>
<gene>
    <name evidence="4" type="ORF">P9H32_05860</name>
</gene>
<sequence length="233" mass="26324">MPQYTFSRHRKSGPFDHLAGIGMHSLGALALTALMLLFLSWMRWKENHRIPKQTIRTLETLEPIAPPPPAPPPPAQTPPEPEWPDLPQLDVNPAYTAPPLKARLKPVIRPPLFETEFELQSTPQPVAAPAIDLGHEPRMYALNELDRHPVPLNKPRVPYPASLARQGVLNSTVKLIIELGPDGRPKVEQFVVCDYPELEKMARQYAQRARFTPPVKDGRPVTTRFTWTVNLSR</sequence>
<feature type="domain" description="TonB C-terminal" evidence="3">
    <location>
        <begin position="156"/>
        <end position="229"/>
    </location>
</feature>
<keyword evidence="2" id="KW-0472">Membrane</keyword>
<feature type="transmembrane region" description="Helical" evidence="2">
    <location>
        <begin position="20"/>
        <end position="42"/>
    </location>
</feature>
<reference evidence="4 5" key="1">
    <citation type="journal article" date="2024" name="Appl. Environ. Microbiol.">
        <title>Pontiella agarivorans sp. nov., a novel marine anaerobic bacterium capable of degrading macroalgal polysaccharides and fixing nitrogen.</title>
        <authorList>
            <person name="Liu N."/>
            <person name="Kivenson V."/>
            <person name="Peng X."/>
            <person name="Cui Z."/>
            <person name="Lankiewicz T.S."/>
            <person name="Gosselin K.M."/>
            <person name="English C.J."/>
            <person name="Blair E.M."/>
            <person name="O'Malley M.A."/>
            <person name="Valentine D.L."/>
        </authorList>
    </citation>
    <scope>NUCLEOTIDE SEQUENCE [LARGE SCALE GENOMIC DNA]</scope>
    <source>
        <strain evidence="4 5">NLcol2</strain>
    </source>
</reference>
<name>A0ABU5MVD8_9BACT</name>
<keyword evidence="2" id="KW-1133">Transmembrane helix</keyword>
<dbReference type="Pfam" id="PF03544">
    <property type="entry name" value="TonB_C"/>
    <property type="match status" value="1"/>
</dbReference>
<evidence type="ECO:0000259" key="3">
    <source>
        <dbReference type="Pfam" id="PF03544"/>
    </source>
</evidence>
<comment type="caution">
    <text evidence="4">The sequence shown here is derived from an EMBL/GenBank/DDBJ whole genome shotgun (WGS) entry which is preliminary data.</text>
</comment>
<evidence type="ECO:0000313" key="4">
    <source>
        <dbReference type="EMBL" id="MDZ8118150.1"/>
    </source>
</evidence>
<dbReference type="EMBL" id="JARVCO010000007">
    <property type="protein sequence ID" value="MDZ8118150.1"/>
    <property type="molecule type" value="Genomic_DNA"/>
</dbReference>
<dbReference type="RefSeq" id="WP_322607949.1">
    <property type="nucleotide sequence ID" value="NZ_JARVCO010000007.1"/>
</dbReference>
<organism evidence="4 5">
    <name type="scientific">Pontiella agarivorans</name>
    <dbReference type="NCBI Taxonomy" id="3038953"/>
    <lineage>
        <taxon>Bacteria</taxon>
        <taxon>Pseudomonadati</taxon>
        <taxon>Kiritimatiellota</taxon>
        <taxon>Kiritimatiellia</taxon>
        <taxon>Kiritimatiellales</taxon>
        <taxon>Pontiellaceae</taxon>
        <taxon>Pontiella</taxon>
    </lineage>
</organism>
<evidence type="ECO:0000313" key="5">
    <source>
        <dbReference type="Proteomes" id="UP001290861"/>
    </source>
</evidence>
<proteinExistence type="predicted"/>
<feature type="compositionally biased region" description="Pro residues" evidence="1">
    <location>
        <begin position="64"/>
        <end position="81"/>
    </location>
</feature>
<keyword evidence="5" id="KW-1185">Reference proteome</keyword>
<protein>
    <submittedName>
        <fullName evidence="4">Energy transducer TonB</fullName>
    </submittedName>
</protein>
<dbReference type="SUPFAM" id="SSF74653">
    <property type="entry name" value="TolA/TonB C-terminal domain"/>
    <property type="match status" value="1"/>
</dbReference>
<feature type="region of interest" description="Disordered" evidence="1">
    <location>
        <begin position="62"/>
        <end position="83"/>
    </location>
</feature>
<accession>A0ABU5MVD8</accession>